<dbReference type="InterPro" id="IPR015424">
    <property type="entry name" value="PyrdxlP-dep_Trfase"/>
</dbReference>
<dbReference type="Gene3D" id="3.90.1150.10">
    <property type="entry name" value="Aspartate Aminotransferase, domain 1"/>
    <property type="match status" value="1"/>
</dbReference>
<proteinExistence type="predicted"/>
<feature type="domain" description="Aminotransferase class V" evidence="1">
    <location>
        <begin position="88"/>
        <end position="354"/>
    </location>
</feature>
<dbReference type="PANTHER" id="PTHR43586:SF21">
    <property type="entry name" value="PYRIDOXAL PHOSPHATE (PLP)-DEPENDENT ASPARTATE AMINOTRANSFERASE SUPERFAMILY"/>
    <property type="match status" value="1"/>
</dbReference>
<keyword evidence="2" id="KW-0032">Aminotransferase</keyword>
<name>A0ABP5H195_9ACTN</name>
<dbReference type="Pfam" id="PF00266">
    <property type="entry name" value="Aminotran_5"/>
    <property type="match status" value="1"/>
</dbReference>
<reference evidence="3" key="1">
    <citation type="journal article" date="2019" name="Int. J. Syst. Evol. Microbiol.">
        <title>The Global Catalogue of Microorganisms (GCM) 10K type strain sequencing project: providing services to taxonomists for standard genome sequencing and annotation.</title>
        <authorList>
            <consortium name="The Broad Institute Genomics Platform"/>
            <consortium name="The Broad Institute Genome Sequencing Center for Infectious Disease"/>
            <person name="Wu L."/>
            <person name="Ma J."/>
        </authorList>
    </citation>
    <scope>NUCLEOTIDE SEQUENCE [LARGE SCALE GENOMIC DNA]</scope>
    <source>
        <strain evidence="3">JCM 14549</strain>
    </source>
</reference>
<dbReference type="EMBL" id="BAAANQ010000009">
    <property type="protein sequence ID" value="GAA2060296.1"/>
    <property type="molecule type" value="Genomic_DNA"/>
</dbReference>
<dbReference type="Gene3D" id="3.40.640.10">
    <property type="entry name" value="Type I PLP-dependent aspartate aminotransferase-like (Major domain)"/>
    <property type="match status" value="1"/>
</dbReference>
<keyword evidence="3" id="KW-1185">Reference proteome</keyword>
<comment type="caution">
    <text evidence="2">The sequence shown here is derived from an EMBL/GenBank/DDBJ whole genome shotgun (WGS) entry which is preliminary data.</text>
</comment>
<protein>
    <submittedName>
        <fullName evidence="2">Aminotransferase class V-fold PLP-dependent enzyme</fullName>
    </submittedName>
</protein>
<dbReference type="Proteomes" id="UP001403094">
    <property type="component" value="Unassembled WGS sequence"/>
</dbReference>
<keyword evidence="2" id="KW-0808">Transferase</keyword>
<dbReference type="InterPro" id="IPR015421">
    <property type="entry name" value="PyrdxlP-dep_Trfase_major"/>
</dbReference>
<dbReference type="PANTHER" id="PTHR43586">
    <property type="entry name" value="CYSTEINE DESULFURASE"/>
    <property type="match status" value="1"/>
</dbReference>
<evidence type="ECO:0000259" key="1">
    <source>
        <dbReference type="Pfam" id="PF00266"/>
    </source>
</evidence>
<dbReference type="InterPro" id="IPR000192">
    <property type="entry name" value="Aminotrans_V_dom"/>
</dbReference>
<accession>A0ABP5H195</accession>
<sequence>MAPGRREAQTGAMESTLRTEYSLATVYLNTASHGVLPARTARALREAVDAMATGRTDQVAGFAKVEEARRAYGRIAGIDPGRVAVGSSVAAHAGTVARSLRPGAEVVCARDEFSSLVNPFHARGDLTVREVPLEKLAEAVGAGTALVAVSAVQSLDGRMADLRAVREAARDHGARVLVDSTQALGWLPLSAAGFDYTVCDTYKWLLGPRGVSFLTLPADGGDLVPAGPGWLSARDPLATCYGAVRDPAPDARRFDDSFALLPGIGTAASLALVEEVGTEAIAAHDEALARRFRAGVARLGYEPVAGRSPIVSVPGLGAATADALAERGVRVSARGGRLRASFHLYNTEADVDRLLEALPVAGRG</sequence>
<evidence type="ECO:0000313" key="3">
    <source>
        <dbReference type="Proteomes" id="UP001403094"/>
    </source>
</evidence>
<dbReference type="InterPro" id="IPR015422">
    <property type="entry name" value="PyrdxlP-dep_Trfase_small"/>
</dbReference>
<gene>
    <name evidence="2" type="ORF">GCM10009757_42560</name>
</gene>
<dbReference type="SUPFAM" id="SSF53383">
    <property type="entry name" value="PLP-dependent transferases"/>
    <property type="match status" value="1"/>
</dbReference>
<organism evidence="2 3">
    <name type="scientific">Streptomyces cheonanensis</name>
    <dbReference type="NCBI Taxonomy" id="312720"/>
    <lineage>
        <taxon>Bacteria</taxon>
        <taxon>Bacillati</taxon>
        <taxon>Actinomycetota</taxon>
        <taxon>Actinomycetes</taxon>
        <taxon>Kitasatosporales</taxon>
        <taxon>Streptomycetaceae</taxon>
        <taxon>Streptomyces</taxon>
    </lineage>
</organism>
<dbReference type="GO" id="GO:0008483">
    <property type="term" value="F:transaminase activity"/>
    <property type="evidence" value="ECO:0007669"/>
    <property type="project" value="UniProtKB-KW"/>
</dbReference>
<evidence type="ECO:0000313" key="2">
    <source>
        <dbReference type="EMBL" id="GAA2060296.1"/>
    </source>
</evidence>